<comment type="caution">
    <text evidence="1">The sequence shown here is derived from an EMBL/GenBank/DDBJ whole genome shotgun (WGS) entry which is preliminary data.</text>
</comment>
<dbReference type="SUPFAM" id="SSF158837">
    <property type="entry name" value="AGR C 984p-like"/>
    <property type="match status" value="2"/>
</dbReference>
<keyword evidence="1" id="KW-0966">Cell projection</keyword>
<gene>
    <name evidence="1" type="ORF">Salmuc_00932</name>
</gene>
<proteinExistence type="predicted"/>
<dbReference type="InterPro" id="IPR010626">
    <property type="entry name" value="DUF1217"/>
</dbReference>
<accession>S9QSJ6</accession>
<dbReference type="Pfam" id="PF06748">
    <property type="entry name" value="DUF1217"/>
    <property type="match status" value="2"/>
</dbReference>
<dbReference type="Gene3D" id="1.10.3700.10">
    <property type="entry name" value="AGR C 984p-like"/>
    <property type="match status" value="2"/>
</dbReference>
<organism evidence="1 2">
    <name type="scientific">Salipiger mucosus DSM 16094</name>
    <dbReference type="NCBI Taxonomy" id="1123237"/>
    <lineage>
        <taxon>Bacteria</taxon>
        <taxon>Pseudomonadati</taxon>
        <taxon>Pseudomonadota</taxon>
        <taxon>Alphaproteobacteria</taxon>
        <taxon>Rhodobacterales</taxon>
        <taxon>Roseobacteraceae</taxon>
        <taxon>Salipiger</taxon>
    </lineage>
</organism>
<sequence length="407" mass="44794">MTFTPMIPGTGLIGWQVLQSTMDDQRRAFNSSAEIQRADDYFRENIGAVDTPEDLVNDRRLLSVALSAFGLGDKIDSKYLVQRILSEEVDAEGALATSLNDGRFTALANAFDFEKTTTFRTQEDGFADAILASYEANVLADLEIALNAPEYAGNPEAAEMFRQQVEANIEMERNYFEENIASVTSPKDLLDDRELKLVTLKAFGLEDRAGSVSLLGRVLAEGAGDTDALANVLGDEKLIALADAFSFDKSVATSKLQDSGFSDKIAEEYRWKRFEDAVTDVDPAIGAALQFQRSIPELSASGVSEDTKWFNVLGSTTMRDVFETALNLPNGFAQIDIDKQLEMIKEKAQSRYGIKQFSDLENAGVLNRVIHGYLLQEQLSQTAGMRSQQVALTLMRSISASQAQTPR</sequence>
<dbReference type="Proteomes" id="UP000015347">
    <property type="component" value="Unassembled WGS sequence"/>
</dbReference>
<dbReference type="EMBL" id="APVH01000020">
    <property type="protein sequence ID" value="EPX82613.1"/>
    <property type="molecule type" value="Genomic_DNA"/>
</dbReference>
<protein>
    <submittedName>
        <fullName evidence="1">Flagellar basal-body rod protein FlgF</fullName>
    </submittedName>
</protein>
<dbReference type="STRING" id="1123237.Salmuc_00932"/>
<dbReference type="HOGENOM" id="CLU_675963_0_0_5"/>
<dbReference type="InterPro" id="IPR023157">
    <property type="entry name" value="AGR-C-984p-like_sf"/>
</dbReference>
<reference evidence="2" key="1">
    <citation type="journal article" date="2014" name="Stand. Genomic Sci.">
        <title>Genome sequence of the exopolysaccharide-producing Salipiger mucosus type strain (DSM 16094(T)), a moderately halophilic member of the Roseobacter clade.</title>
        <authorList>
            <person name="Riedel T."/>
            <person name="Spring S."/>
            <person name="Fiebig A."/>
            <person name="Petersen J."/>
            <person name="Kyrpides N.C."/>
            <person name="Goker M."/>
            <person name="Klenk H.P."/>
        </authorList>
    </citation>
    <scope>NUCLEOTIDE SEQUENCE [LARGE SCALE GENOMIC DNA]</scope>
    <source>
        <strain evidence="2">DSM 16094</strain>
    </source>
</reference>
<evidence type="ECO:0000313" key="2">
    <source>
        <dbReference type="Proteomes" id="UP000015347"/>
    </source>
</evidence>
<keyword evidence="2" id="KW-1185">Reference proteome</keyword>
<dbReference type="AlphaFoldDB" id="S9QSJ6"/>
<name>S9QSJ6_9RHOB</name>
<dbReference type="eggNOG" id="ENOG502ZBJH">
    <property type="taxonomic scope" value="Bacteria"/>
</dbReference>
<keyword evidence="1" id="KW-0969">Cilium</keyword>
<dbReference type="RefSeq" id="WP_020039420.1">
    <property type="nucleotide sequence ID" value="NZ_KE557275.1"/>
</dbReference>
<evidence type="ECO:0000313" key="1">
    <source>
        <dbReference type="EMBL" id="EPX82613.1"/>
    </source>
</evidence>
<keyword evidence="1" id="KW-0282">Flagellum</keyword>